<evidence type="ECO:0000256" key="4">
    <source>
        <dbReference type="ARBA" id="ARBA00023239"/>
    </source>
</evidence>
<dbReference type="FunFam" id="1.20.200.10:FF:000003">
    <property type="entry name" value="Histidine ammonia-lyase"/>
    <property type="match status" value="1"/>
</dbReference>
<protein>
    <recommendedName>
        <fullName evidence="2 6">Histidine ammonia-lyase</fullName>
        <shortName evidence="6">Histidase</shortName>
        <ecNumber evidence="2 6">4.3.1.3</ecNumber>
    </recommendedName>
</protein>
<gene>
    <name evidence="10" type="primary">hutH1</name>
    <name evidence="6" type="synonym">hutH</name>
    <name evidence="10" type="ORF">SH1V18_17250</name>
</gene>
<comment type="catalytic activity">
    <reaction evidence="5 6 8">
        <text>L-histidine = trans-urocanate + NH4(+)</text>
        <dbReference type="Rhea" id="RHEA:21232"/>
        <dbReference type="ChEBI" id="CHEBI:17771"/>
        <dbReference type="ChEBI" id="CHEBI:28938"/>
        <dbReference type="ChEBI" id="CHEBI:57595"/>
        <dbReference type="EC" id="4.3.1.3"/>
    </reaction>
</comment>
<evidence type="ECO:0000256" key="3">
    <source>
        <dbReference type="ARBA" id="ARBA00022808"/>
    </source>
</evidence>
<evidence type="ECO:0000313" key="11">
    <source>
        <dbReference type="Proteomes" id="UP001144256"/>
    </source>
</evidence>
<dbReference type="EMBL" id="BRLB01000003">
    <property type="protein sequence ID" value="GKX29245.1"/>
    <property type="molecule type" value="Genomic_DNA"/>
</dbReference>
<evidence type="ECO:0000256" key="7">
    <source>
        <dbReference type="RuleBase" id="RU003954"/>
    </source>
</evidence>
<evidence type="ECO:0000256" key="6">
    <source>
        <dbReference type="HAMAP-Rule" id="MF_00229"/>
    </source>
</evidence>
<evidence type="ECO:0000256" key="2">
    <source>
        <dbReference type="ARBA" id="ARBA00012994"/>
    </source>
</evidence>
<dbReference type="InterPro" id="IPR024083">
    <property type="entry name" value="Fumarase/histidase_N"/>
</dbReference>
<dbReference type="Proteomes" id="UP001144256">
    <property type="component" value="Unassembled WGS sequence"/>
</dbReference>
<dbReference type="GO" id="GO:0006548">
    <property type="term" value="P:L-histidine catabolic process"/>
    <property type="evidence" value="ECO:0007669"/>
    <property type="project" value="UniProtKB-UniRule"/>
</dbReference>
<dbReference type="EC" id="4.3.1.3" evidence="2 6"/>
<dbReference type="Gene3D" id="1.10.275.10">
    <property type="entry name" value="Fumarase/aspartase (N-terminal domain)"/>
    <property type="match status" value="1"/>
</dbReference>
<dbReference type="InterPro" id="IPR001106">
    <property type="entry name" value="Aromatic_Lyase"/>
</dbReference>
<dbReference type="GO" id="GO:0004397">
    <property type="term" value="F:histidine ammonia-lyase activity"/>
    <property type="evidence" value="ECO:0007669"/>
    <property type="project" value="UniProtKB-UniRule"/>
</dbReference>
<dbReference type="GO" id="GO:0005737">
    <property type="term" value="C:cytoplasm"/>
    <property type="evidence" value="ECO:0007669"/>
    <property type="project" value="UniProtKB-SubCell"/>
</dbReference>
<feature type="modified residue" description="2,3-didehydroalanine (Ser)" evidence="6">
    <location>
        <position position="147"/>
    </location>
</feature>
<sequence>MFLLNTIYVDGNNLTLEELVKVARGYCEVEISQEAIQKVNKSRKYVDKIVEKEKIVYGITTGFGKFSNVVISKDQVETLQSSLIKSHACGVGNHFPVETVRAIMLLRVNALTKGYSGIRLSTLNTLVEMINKQVHPAIPEKGSLGSSGDLAPLAHMVLVMLGEGEAYYKGELLSGKEAMDKADIKPITLSAKEGLALINGTQVLTAVGALATYDAIKLAKLSDVSASLTFEALRGITDVFDEKVHLLRNHIGQMKCSKNMLKILEGSNLTTRQGEIKVQDPYSLRCVPQIHGASKDAINYVLDKVNKEINAATDNPLIFSDEDEVISCGNFHGQPMALAFDFLGIALAELANSAERRIERLVNPALSGLPGFLTEHGGLNSGFMIAQYTAASLVSENKVLAHPASVDSIPSSANQEDHVSMGSIAARKARDILYNTTRVIAIELLTAAQGLEFREDRRLGKGTRIAYEMVREEVDKLSEDRIMYVDIEKIINLVTSNKMINQIESSIGELL</sequence>
<dbReference type="SUPFAM" id="SSF48557">
    <property type="entry name" value="L-aspartase-like"/>
    <property type="match status" value="1"/>
</dbReference>
<comment type="caution">
    <text evidence="10">The sequence shown here is derived from an EMBL/GenBank/DDBJ whole genome shotgun (WGS) entry which is preliminary data.</text>
</comment>
<dbReference type="HAMAP" id="MF_00229">
    <property type="entry name" value="His_ammonia_lyase"/>
    <property type="match status" value="1"/>
</dbReference>
<proteinExistence type="inferred from homology"/>
<dbReference type="Gene3D" id="1.20.200.10">
    <property type="entry name" value="Fumarase/aspartase (Central domain)"/>
    <property type="match status" value="1"/>
</dbReference>
<evidence type="ECO:0000256" key="8">
    <source>
        <dbReference type="RuleBase" id="RU004479"/>
    </source>
</evidence>
<evidence type="ECO:0000313" key="10">
    <source>
        <dbReference type="EMBL" id="GKX29245.1"/>
    </source>
</evidence>
<keyword evidence="4 6" id="KW-0456">Lyase</keyword>
<dbReference type="NCBIfam" id="TIGR01225">
    <property type="entry name" value="hutH"/>
    <property type="match status" value="1"/>
</dbReference>
<accession>A0A9W5Y8N6</accession>
<evidence type="ECO:0000256" key="5">
    <source>
        <dbReference type="ARBA" id="ARBA00049269"/>
    </source>
</evidence>
<reference evidence="10" key="1">
    <citation type="submission" date="2022-06" db="EMBL/GenBank/DDBJ databases">
        <title>Vallitalea longa sp. nov., an anaerobic bacterium isolated from marine sediment.</title>
        <authorList>
            <person name="Hirano S."/>
            <person name="Terahara T."/>
            <person name="Mori K."/>
            <person name="Hamada M."/>
            <person name="Matsumoto R."/>
            <person name="Kobayashi T."/>
        </authorList>
    </citation>
    <scope>NUCLEOTIDE SEQUENCE</scope>
    <source>
        <strain evidence="10">SH18-1</strain>
    </source>
</reference>
<dbReference type="CDD" id="cd00332">
    <property type="entry name" value="PAL-HAL"/>
    <property type="match status" value="1"/>
</dbReference>
<keyword evidence="11" id="KW-1185">Reference proteome</keyword>
<comment type="similarity">
    <text evidence="6 7">Belongs to the PAL/histidase family.</text>
</comment>
<evidence type="ECO:0000256" key="9">
    <source>
        <dbReference type="RuleBase" id="RU004480"/>
    </source>
</evidence>
<comment type="PTM">
    <text evidence="6">Contains an active site 4-methylidene-imidazol-5-one (MIO), which is formed autocatalytically by cyclization and dehydration of residues Ser-Ser-Gly.</text>
</comment>
<name>A0A9W5Y8N6_9FIRM</name>
<dbReference type="InterPro" id="IPR005921">
    <property type="entry name" value="HutH"/>
</dbReference>
<dbReference type="Pfam" id="PF00221">
    <property type="entry name" value="Lyase_aromatic"/>
    <property type="match status" value="1"/>
</dbReference>
<feature type="cross-link" description="5-imidazolinone (Ala-Gly)" evidence="6">
    <location>
        <begin position="146"/>
        <end position="148"/>
    </location>
</feature>
<dbReference type="PANTHER" id="PTHR10362">
    <property type="entry name" value="HISTIDINE AMMONIA-LYASE"/>
    <property type="match status" value="1"/>
</dbReference>
<keyword evidence="3 6" id="KW-0369">Histidine metabolism</keyword>
<keyword evidence="6" id="KW-0963">Cytoplasm</keyword>
<dbReference type="InterPro" id="IPR022313">
    <property type="entry name" value="Phe/His_NH3-lyase_AS"/>
</dbReference>
<dbReference type="FunFam" id="1.10.275.10:FF:000005">
    <property type="entry name" value="Histidine ammonia-lyase"/>
    <property type="match status" value="1"/>
</dbReference>
<evidence type="ECO:0000256" key="1">
    <source>
        <dbReference type="ARBA" id="ARBA00005113"/>
    </source>
</evidence>
<dbReference type="AlphaFoldDB" id="A0A9W5Y8N6"/>
<dbReference type="PROSITE" id="PS00488">
    <property type="entry name" value="PAL_HISTIDASE"/>
    <property type="match status" value="1"/>
</dbReference>
<organism evidence="10 11">
    <name type="scientific">Vallitalea longa</name>
    <dbReference type="NCBI Taxonomy" id="2936439"/>
    <lineage>
        <taxon>Bacteria</taxon>
        <taxon>Bacillati</taxon>
        <taxon>Bacillota</taxon>
        <taxon>Clostridia</taxon>
        <taxon>Lachnospirales</taxon>
        <taxon>Vallitaleaceae</taxon>
        <taxon>Vallitalea</taxon>
    </lineage>
</organism>
<dbReference type="NCBIfam" id="NF006871">
    <property type="entry name" value="PRK09367.1"/>
    <property type="match status" value="1"/>
</dbReference>
<comment type="subcellular location">
    <subcellularLocation>
        <location evidence="6 9">Cytoplasm</location>
    </subcellularLocation>
</comment>
<dbReference type="InterPro" id="IPR008948">
    <property type="entry name" value="L-Aspartase-like"/>
</dbReference>
<comment type="pathway">
    <text evidence="1 6 8">Amino-acid degradation; L-histidine degradation into L-glutamate; N-formimidoyl-L-glutamate from L-histidine: step 1/3.</text>
</comment>